<dbReference type="Proteomes" id="UP000799779">
    <property type="component" value="Unassembled WGS sequence"/>
</dbReference>
<dbReference type="InterPro" id="IPR052337">
    <property type="entry name" value="SAT4-like"/>
</dbReference>
<keyword evidence="9" id="KW-1185">Reference proteome</keyword>
<proteinExistence type="inferred from homology"/>
<evidence type="ECO:0000256" key="1">
    <source>
        <dbReference type="ARBA" id="ARBA00004141"/>
    </source>
</evidence>
<accession>A0A6A5WV97</accession>
<dbReference type="Pfam" id="PF20684">
    <property type="entry name" value="Fung_rhodopsin"/>
    <property type="match status" value="1"/>
</dbReference>
<comment type="subcellular location">
    <subcellularLocation>
        <location evidence="1">Membrane</location>
        <topology evidence="1">Multi-pass membrane protein</topology>
    </subcellularLocation>
</comment>
<evidence type="ECO:0000256" key="3">
    <source>
        <dbReference type="ARBA" id="ARBA00022989"/>
    </source>
</evidence>
<feature type="transmembrane region" description="Helical" evidence="6">
    <location>
        <begin position="175"/>
        <end position="197"/>
    </location>
</feature>
<reference evidence="8" key="1">
    <citation type="journal article" date="2020" name="Stud. Mycol.">
        <title>101 Dothideomycetes genomes: a test case for predicting lifestyles and emergence of pathogens.</title>
        <authorList>
            <person name="Haridas S."/>
            <person name="Albert R."/>
            <person name="Binder M."/>
            <person name="Bloem J."/>
            <person name="Labutti K."/>
            <person name="Salamov A."/>
            <person name="Andreopoulos B."/>
            <person name="Baker S."/>
            <person name="Barry K."/>
            <person name="Bills G."/>
            <person name="Bluhm B."/>
            <person name="Cannon C."/>
            <person name="Castanera R."/>
            <person name="Culley D."/>
            <person name="Daum C."/>
            <person name="Ezra D."/>
            <person name="Gonzalez J."/>
            <person name="Henrissat B."/>
            <person name="Kuo A."/>
            <person name="Liang C."/>
            <person name="Lipzen A."/>
            <person name="Lutzoni F."/>
            <person name="Magnuson J."/>
            <person name="Mondo S."/>
            <person name="Nolan M."/>
            <person name="Ohm R."/>
            <person name="Pangilinan J."/>
            <person name="Park H.-J."/>
            <person name="Ramirez L."/>
            <person name="Alfaro M."/>
            <person name="Sun H."/>
            <person name="Tritt A."/>
            <person name="Yoshinaga Y."/>
            <person name="Zwiers L.-H."/>
            <person name="Turgeon B."/>
            <person name="Goodwin S."/>
            <person name="Spatafora J."/>
            <person name="Crous P."/>
            <person name="Grigoriev I."/>
        </authorList>
    </citation>
    <scope>NUCLEOTIDE SEQUENCE</scope>
    <source>
        <strain evidence="8">CBS 123094</strain>
    </source>
</reference>
<sequence length="301" mass="33659">MASRQPSVWATFLVTYTVALIALLLRLVARWLKGVRLSYDDYIASAAFLSTSTIYTDYFLLLWIDSWFYTTGIGLSKVAALAFYWRIFGQSNIRLSIQILFAFAALWMMARVVVISLECIPIQKFWDQSIDGVCPIKTGYFFFGSTFPHLLMEIAIVVLPLVQIRQLNLTIAQKITVAGMFMSGIIVCAASIVQLIAAFKLDTKSSNLWWTGAPQLMAAVAEVNLAHFSTSLPNLRPILDVLMGKEVPIAVSNLYSLHAHSAPGHTRTRSRKASKAYTTDGEYFDMATGPKKYTRSEEELL</sequence>
<keyword evidence="2 6" id="KW-0812">Transmembrane</keyword>
<dbReference type="PANTHER" id="PTHR33048:SF47">
    <property type="entry name" value="INTEGRAL MEMBRANE PROTEIN-RELATED"/>
    <property type="match status" value="1"/>
</dbReference>
<dbReference type="PANTHER" id="PTHR33048">
    <property type="entry name" value="PTH11-LIKE INTEGRAL MEMBRANE PROTEIN (AFU_ORTHOLOGUE AFUA_5G11245)"/>
    <property type="match status" value="1"/>
</dbReference>
<dbReference type="GO" id="GO:0016020">
    <property type="term" value="C:membrane"/>
    <property type="evidence" value="ECO:0007669"/>
    <property type="project" value="UniProtKB-SubCell"/>
</dbReference>
<feature type="transmembrane region" description="Helical" evidence="6">
    <location>
        <begin position="67"/>
        <end position="87"/>
    </location>
</feature>
<name>A0A6A5WV97_9PLEO</name>
<protein>
    <recommendedName>
        <fullName evidence="7">Rhodopsin domain-containing protein</fullName>
    </recommendedName>
</protein>
<feature type="transmembrane region" description="Helical" evidence="6">
    <location>
        <begin position="6"/>
        <end position="29"/>
    </location>
</feature>
<evidence type="ECO:0000259" key="7">
    <source>
        <dbReference type="Pfam" id="PF20684"/>
    </source>
</evidence>
<keyword evidence="4 6" id="KW-0472">Membrane</keyword>
<dbReference type="EMBL" id="ML977562">
    <property type="protein sequence ID" value="KAF2005632.1"/>
    <property type="molecule type" value="Genomic_DNA"/>
</dbReference>
<dbReference type="OrthoDB" id="3795469at2759"/>
<feature type="transmembrane region" description="Helical" evidence="6">
    <location>
        <begin position="140"/>
        <end position="163"/>
    </location>
</feature>
<gene>
    <name evidence="8" type="ORF">P154DRAFT_530457</name>
</gene>
<feature type="transmembrane region" description="Helical" evidence="6">
    <location>
        <begin position="99"/>
        <end position="120"/>
    </location>
</feature>
<evidence type="ECO:0000256" key="2">
    <source>
        <dbReference type="ARBA" id="ARBA00022692"/>
    </source>
</evidence>
<evidence type="ECO:0000256" key="6">
    <source>
        <dbReference type="SAM" id="Phobius"/>
    </source>
</evidence>
<evidence type="ECO:0000313" key="8">
    <source>
        <dbReference type="EMBL" id="KAF2005632.1"/>
    </source>
</evidence>
<organism evidence="8 9">
    <name type="scientific">Amniculicola lignicola CBS 123094</name>
    <dbReference type="NCBI Taxonomy" id="1392246"/>
    <lineage>
        <taxon>Eukaryota</taxon>
        <taxon>Fungi</taxon>
        <taxon>Dikarya</taxon>
        <taxon>Ascomycota</taxon>
        <taxon>Pezizomycotina</taxon>
        <taxon>Dothideomycetes</taxon>
        <taxon>Pleosporomycetidae</taxon>
        <taxon>Pleosporales</taxon>
        <taxon>Amniculicolaceae</taxon>
        <taxon>Amniculicola</taxon>
    </lineage>
</organism>
<dbReference type="InterPro" id="IPR049326">
    <property type="entry name" value="Rhodopsin_dom_fungi"/>
</dbReference>
<dbReference type="AlphaFoldDB" id="A0A6A5WV97"/>
<keyword evidence="3 6" id="KW-1133">Transmembrane helix</keyword>
<evidence type="ECO:0000313" key="9">
    <source>
        <dbReference type="Proteomes" id="UP000799779"/>
    </source>
</evidence>
<comment type="similarity">
    <text evidence="5">Belongs to the SAT4 family.</text>
</comment>
<evidence type="ECO:0000256" key="4">
    <source>
        <dbReference type="ARBA" id="ARBA00023136"/>
    </source>
</evidence>
<evidence type="ECO:0000256" key="5">
    <source>
        <dbReference type="ARBA" id="ARBA00038359"/>
    </source>
</evidence>
<feature type="domain" description="Rhodopsin" evidence="7">
    <location>
        <begin position="59"/>
        <end position="239"/>
    </location>
</feature>